<proteinExistence type="predicted"/>
<organism evidence="1 2">
    <name type="scientific">Armillaria ostoyae</name>
    <name type="common">Armillaria root rot fungus</name>
    <dbReference type="NCBI Taxonomy" id="47428"/>
    <lineage>
        <taxon>Eukaryota</taxon>
        <taxon>Fungi</taxon>
        <taxon>Dikarya</taxon>
        <taxon>Basidiomycota</taxon>
        <taxon>Agaricomycotina</taxon>
        <taxon>Agaricomycetes</taxon>
        <taxon>Agaricomycetidae</taxon>
        <taxon>Agaricales</taxon>
        <taxon>Marasmiineae</taxon>
        <taxon>Physalacriaceae</taxon>
        <taxon>Armillaria</taxon>
    </lineage>
</organism>
<name>A0A284R378_ARMOS</name>
<gene>
    <name evidence="1" type="ORF">ARMOST_06516</name>
</gene>
<protein>
    <submittedName>
        <fullName evidence="1">Uncharacterized protein</fullName>
    </submittedName>
</protein>
<reference evidence="2" key="1">
    <citation type="journal article" date="2017" name="Nat. Ecol. Evol.">
        <title>Genome expansion and lineage-specific genetic innovations in the forest pathogenic fungi Armillaria.</title>
        <authorList>
            <person name="Sipos G."/>
            <person name="Prasanna A.N."/>
            <person name="Walter M.C."/>
            <person name="O'Connor E."/>
            <person name="Balint B."/>
            <person name="Krizsan K."/>
            <person name="Kiss B."/>
            <person name="Hess J."/>
            <person name="Varga T."/>
            <person name="Slot J."/>
            <person name="Riley R."/>
            <person name="Boka B."/>
            <person name="Rigling D."/>
            <person name="Barry K."/>
            <person name="Lee J."/>
            <person name="Mihaltcheva S."/>
            <person name="LaButti K."/>
            <person name="Lipzen A."/>
            <person name="Waldron R."/>
            <person name="Moloney N.M."/>
            <person name="Sperisen C."/>
            <person name="Kredics L."/>
            <person name="Vagvoelgyi C."/>
            <person name="Patrignani A."/>
            <person name="Fitzpatrick D."/>
            <person name="Nagy I."/>
            <person name="Doyle S."/>
            <person name="Anderson J.B."/>
            <person name="Grigoriev I.V."/>
            <person name="Gueldener U."/>
            <person name="Muensterkoetter M."/>
            <person name="Nagy L.G."/>
        </authorList>
    </citation>
    <scope>NUCLEOTIDE SEQUENCE [LARGE SCALE GENOMIC DNA]</scope>
    <source>
        <strain evidence="2">C18/9</strain>
    </source>
</reference>
<dbReference type="OrthoDB" id="2864842at2759"/>
<dbReference type="SUPFAM" id="SSF52540">
    <property type="entry name" value="P-loop containing nucleoside triphosphate hydrolases"/>
    <property type="match status" value="1"/>
</dbReference>
<dbReference type="InterPro" id="IPR027417">
    <property type="entry name" value="P-loop_NTPase"/>
</dbReference>
<keyword evidence="2" id="KW-1185">Reference proteome</keyword>
<dbReference type="Proteomes" id="UP000219338">
    <property type="component" value="Unassembled WGS sequence"/>
</dbReference>
<dbReference type="EMBL" id="FUEG01000004">
    <property type="protein sequence ID" value="SJL03170.1"/>
    <property type="molecule type" value="Genomic_DNA"/>
</dbReference>
<dbReference type="AlphaFoldDB" id="A0A284R378"/>
<evidence type="ECO:0000313" key="1">
    <source>
        <dbReference type="EMBL" id="SJL03170.1"/>
    </source>
</evidence>
<accession>A0A284R378</accession>
<sequence>MESTGRNYMDTLPQLNSSTLGSVLNDYINLLRDALFNLSDTVKQTKLSDYLTKPKGLFENPLLRSAIYARIEMAKLMSASPLSVYSTPGVKFLDNMACEYWPPRSTTLPTLSLPNLVNVKEPATVRDLQITLPSMGRVQNLKTLSSYVRNVFNAWRERCLEKRLPSLLVCGGPGTGKTYFCRMGILEFLNKNGQIGDDDPFNMACALSAQKQLHLELSFSDGLVDGETTYPRRSFGLRITYEIFKGFTDFRRQFPTTREFLSAFMSVATSDADHVELSVLSALLKTRLTLPEGLSPILFVHLDDIEQILQQSNGNEGIVYLQRIAGAFDRVNLQQREIFFFPLFSGTGSTPIVEALRGRDYNRGGAFVIDLDLITPKEYCQGLSDFLSMQIGHGSKPPSFPTTDISKGVRGTLMDIEGVPKLFITLLHVLSCLEGPQPISPSGSQFMDWSINRQRIREAVKDSSLSTSTILEALHKCVTDSNILPSWNTSDDVEISMIWCYAITDTPIRRDARLDGRSEDSPAFSDLDRDGKVVLCGLPNNWVPMAFEHRVTFPFIFLKSILPREHVPPQSLLPNNCDPLYWQDVEEFDATWLLCRFKAFKDSGYTSQPLHDFLPMDASCRKADSLINLSGPIDDSLERLEDKPHDMVNRYRRLGKRGCFGWKNGLGAGGWDWALSLPLVDAGRLLLVGKRIEGSLNASRIESELKKVTATWFRTGMRVGHFVVLTDGRFEGTLSANARKMTSVVDRMTMDKLFGKIMAARLQAASDFRGSV</sequence>
<dbReference type="OMA" id="DNMACEY"/>
<evidence type="ECO:0000313" key="2">
    <source>
        <dbReference type="Proteomes" id="UP000219338"/>
    </source>
</evidence>